<dbReference type="AlphaFoldDB" id="A0A1S3CXC6"/>
<evidence type="ECO:0000256" key="1">
    <source>
        <dbReference type="SAM" id="MobiDB-lite"/>
    </source>
</evidence>
<organism evidence="3 4">
    <name type="scientific">Diaphorina citri</name>
    <name type="common">Asian citrus psyllid</name>
    <dbReference type="NCBI Taxonomy" id="121845"/>
    <lineage>
        <taxon>Eukaryota</taxon>
        <taxon>Metazoa</taxon>
        <taxon>Ecdysozoa</taxon>
        <taxon>Arthropoda</taxon>
        <taxon>Hexapoda</taxon>
        <taxon>Insecta</taxon>
        <taxon>Pterygota</taxon>
        <taxon>Neoptera</taxon>
        <taxon>Paraneoptera</taxon>
        <taxon>Hemiptera</taxon>
        <taxon>Sternorrhyncha</taxon>
        <taxon>Psylloidea</taxon>
        <taxon>Psyllidae</taxon>
        <taxon>Diaphorininae</taxon>
        <taxon>Diaphorina</taxon>
    </lineage>
</organism>
<dbReference type="RefSeq" id="XP_008468968.1">
    <property type="nucleotide sequence ID" value="XM_008470746.2"/>
</dbReference>
<proteinExistence type="predicted"/>
<keyword evidence="3" id="KW-1185">Reference proteome</keyword>
<keyword evidence="2" id="KW-0812">Transmembrane</keyword>
<protein>
    <submittedName>
        <fullName evidence="4">Uncharacterized protein LOC103506362</fullName>
    </submittedName>
</protein>
<dbReference type="GeneID" id="103506362"/>
<dbReference type="PANTHER" id="PTHR39959">
    <property type="entry name" value="RE44287P-RELATED"/>
    <property type="match status" value="1"/>
</dbReference>
<evidence type="ECO:0000313" key="3">
    <source>
        <dbReference type="Proteomes" id="UP000079169"/>
    </source>
</evidence>
<reference evidence="4" key="1">
    <citation type="submission" date="2025-08" db="UniProtKB">
        <authorList>
            <consortium name="RefSeq"/>
        </authorList>
    </citation>
    <scope>IDENTIFICATION</scope>
</reference>
<feature type="region of interest" description="Disordered" evidence="1">
    <location>
        <begin position="1"/>
        <end position="21"/>
    </location>
</feature>
<dbReference type="KEGG" id="dci:103506362"/>
<keyword evidence="2" id="KW-0472">Membrane</keyword>
<evidence type="ECO:0000256" key="2">
    <source>
        <dbReference type="SAM" id="Phobius"/>
    </source>
</evidence>
<keyword evidence="2" id="KW-1133">Transmembrane helix</keyword>
<name>A0A1S3CXC6_DIACI</name>
<accession>A0A1S3CXC6</accession>
<gene>
    <name evidence="4" type="primary">LOC103506362</name>
</gene>
<dbReference type="PaxDb" id="121845-A0A1S3CXC6"/>
<dbReference type="Proteomes" id="UP000079169">
    <property type="component" value="Unplaced"/>
</dbReference>
<dbReference type="STRING" id="121845.A0A1S3CXC6"/>
<sequence>MTQTFTYASHPHVHHHDNHDNDTQYTKFQENIEYTVLMPGDLYRKTISMESSCSTFLLVSGVLGGLLFISAFLMCYLASRLQTALATRYHSNNLDHFVREHSRKCSLNDQYQYTGRSTIQ</sequence>
<feature type="transmembrane region" description="Helical" evidence="2">
    <location>
        <begin position="56"/>
        <end position="78"/>
    </location>
</feature>
<evidence type="ECO:0000313" key="4">
    <source>
        <dbReference type="RefSeq" id="XP_008468968.1"/>
    </source>
</evidence>
<dbReference type="PANTHER" id="PTHR39959:SF1">
    <property type="entry name" value="ZP DOMAIN-CONTAINING PROTEIN"/>
    <property type="match status" value="1"/>
</dbReference>